<proteinExistence type="predicted"/>
<sequence length="137" mass="15979">MSDDDALWQPRQQGSDTTTIPAHQVPRWQSIQTPSEQRDAQNSIRALEAKLARVQARHVPQVHVDPNEDDDEDDDMDESSDGCSEEQDQEGLHLLWKKGDLDNALRHRKVEEQYTWHWILAYIPRWCSCCFIPRNTT</sequence>
<evidence type="ECO:0000256" key="1">
    <source>
        <dbReference type="SAM" id="MobiDB-lite"/>
    </source>
</evidence>
<feature type="compositionally biased region" description="Polar residues" evidence="1">
    <location>
        <begin position="10"/>
        <end position="42"/>
    </location>
</feature>
<dbReference type="EMBL" id="JARTCD010000207">
    <property type="protein sequence ID" value="KAJ8651426.1"/>
    <property type="molecule type" value="Genomic_DNA"/>
</dbReference>
<comment type="caution">
    <text evidence="2">The sequence shown here is derived from an EMBL/GenBank/DDBJ whole genome shotgun (WGS) entry which is preliminary data.</text>
</comment>
<name>A0AAD7XSL5_9FUNG</name>
<keyword evidence="3" id="KW-1185">Reference proteome</keyword>
<organism evidence="2 3">
    <name type="scientific">Lichtheimia ornata</name>
    <dbReference type="NCBI Taxonomy" id="688661"/>
    <lineage>
        <taxon>Eukaryota</taxon>
        <taxon>Fungi</taxon>
        <taxon>Fungi incertae sedis</taxon>
        <taxon>Mucoromycota</taxon>
        <taxon>Mucoromycotina</taxon>
        <taxon>Mucoromycetes</taxon>
        <taxon>Mucorales</taxon>
        <taxon>Lichtheimiaceae</taxon>
        <taxon>Lichtheimia</taxon>
    </lineage>
</organism>
<evidence type="ECO:0000313" key="2">
    <source>
        <dbReference type="EMBL" id="KAJ8651426.1"/>
    </source>
</evidence>
<reference evidence="2 3" key="1">
    <citation type="submission" date="2023-03" db="EMBL/GenBank/DDBJ databases">
        <title>Genome sequence of Lichtheimia ornata CBS 291.66.</title>
        <authorList>
            <person name="Mohabir J.T."/>
            <person name="Shea T.P."/>
            <person name="Kurbessoian T."/>
            <person name="Berby B."/>
            <person name="Fontaine J."/>
            <person name="Livny J."/>
            <person name="Gnirke A."/>
            <person name="Stajich J.E."/>
            <person name="Cuomo C.A."/>
        </authorList>
    </citation>
    <scope>NUCLEOTIDE SEQUENCE [LARGE SCALE GENOMIC DNA]</scope>
    <source>
        <strain evidence="2">CBS 291.66</strain>
    </source>
</reference>
<feature type="compositionally biased region" description="Acidic residues" evidence="1">
    <location>
        <begin position="67"/>
        <end position="89"/>
    </location>
</feature>
<dbReference type="RefSeq" id="XP_058336341.1">
    <property type="nucleotide sequence ID" value="XM_058492893.1"/>
</dbReference>
<dbReference type="AlphaFoldDB" id="A0AAD7XSL5"/>
<feature type="region of interest" description="Disordered" evidence="1">
    <location>
        <begin position="55"/>
        <end position="91"/>
    </location>
</feature>
<feature type="region of interest" description="Disordered" evidence="1">
    <location>
        <begin position="1"/>
        <end position="42"/>
    </location>
</feature>
<protein>
    <submittedName>
        <fullName evidence="2">Uncharacterized protein</fullName>
    </submittedName>
</protein>
<accession>A0AAD7XSL5</accession>
<dbReference type="Proteomes" id="UP001234581">
    <property type="component" value="Unassembled WGS sequence"/>
</dbReference>
<dbReference type="GeneID" id="83220344"/>
<evidence type="ECO:0000313" key="3">
    <source>
        <dbReference type="Proteomes" id="UP001234581"/>
    </source>
</evidence>
<gene>
    <name evidence="2" type="ORF">O0I10_013031</name>
</gene>